<accession>A0A1G9TID2</accession>
<evidence type="ECO:0000256" key="1">
    <source>
        <dbReference type="SAM" id="MobiDB-lite"/>
    </source>
</evidence>
<evidence type="ECO:0000313" key="2">
    <source>
        <dbReference type="EMBL" id="SDM47539.1"/>
    </source>
</evidence>
<dbReference type="EMBL" id="FNFO01000014">
    <property type="protein sequence ID" value="SDM47539.1"/>
    <property type="molecule type" value="Genomic_DNA"/>
</dbReference>
<feature type="compositionally biased region" description="Low complexity" evidence="1">
    <location>
        <begin position="33"/>
        <end position="49"/>
    </location>
</feature>
<feature type="region of interest" description="Disordered" evidence="1">
    <location>
        <begin position="80"/>
        <end position="108"/>
    </location>
</feature>
<feature type="region of interest" description="Disordered" evidence="1">
    <location>
        <begin position="1"/>
        <end position="56"/>
    </location>
</feature>
<dbReference type="Proteomes" id="UP000198510">
    <property type="component" value="Unassembled WGS sequence"/>
</dbReference>
<dbReference type="OrthoDB" id="7997911at2"/>
<gene>
    <name evidence="2" type="ORF">SAMN05421823_11431</name>
</gene>
<organism evidence="2 3">
    <name type="scientific">Catalinimonas alkaloidigena</name>
    <dbReference type="NCBI Taxonomy" id="1075417"/>
    <lineage>
        <taxon>Bacteria</taxon>
        <taxon>Pseudomonadati</taxon>
        <taxon>Bacteroidota</taxon>
        <taxon>Cytophagia</taxon>
        <taxon>Cytophagales</taxon>
        <taxon>Catalimonadaceae</taxon>
        <taxon>Catalinimonas</taxon>
    </lineage>
</organism>
<name>A0A1G9TID2_9BACT</name>
<proteinExistence type="predicted"/>
<keyword evidence="3" id="KW-1185">Reference proteome</keyword>
<evidence type="ECO:0000313" key="3">
    <source>
        <dbReference type="Proteomes" id="UP000198510"/>
    </source>
</evidence>
<sequence>MALTPKPKRKPDTPASKADEAEIERFIRQGSGTIAAPAEPQATAPAATPTEEEDPLRQVQLRLYQSLLDELDEHIRSLSVGRRQKRPSRHQWMVDAIEEKLERDSRKR</sequence>
<dbReference type="AlphaFoldDB" id="A0A1G9TID2"/>
<protein>
    <submittedName>
        <fullName evidence="2">Uncharacterized protein</fullName>
    </submittedName>
</protein>
<reference evidence="2 3" key="1">
    <citation type="submission" date="2016-10" db="EMBL/GenBank/DDBJ databases">
        <authorList>
            <person name="de Groot N.N."/>
        </authorList>
    </citation>
    <scope>NUCLEOTIDE SEQUENCE [LARGE SCALE GENOMIC DNA]</scope>
    <source>
        <strain evidence="2 3">DSM 25186</strain>
    </source>
</reference>
<feature type="compositionally biased region" description="Basic and acidic residues" evidence="1">
    <location>
        <begin position="17"/>
        <end position="27"/>
    </location>
</feature>
<feature type="compositionally biased region" description="Basic and acidic residues" evidence="1">
    <location>
        <begin position="97"/>
        <end position="108"/>
    </location>
</feature>
<dbReference type="RefSeq" id="WP_089687831.1">
    <property type="nucleotide sequence ID" value="NZ_FNFO01000014.1"/>
</dbReference>